<dbReference type="EMBL" id="GIBP01006207">
    <property type="protein sequence ID" value="NDV35176.1"/>
    <property type="molecule type" value="Transcribed_RNA"/>
</dbReference>
<dbReference type="PANTHER" id="PTHR16201:SF11">
    <property type="entry name" value="PQ-LOOP REPEAT-CONTAINING PROTEIN"/>
    <property type="match status" value="1"/>
</dbReference>
<reference evidence="6" key="1">
    <citation type="journal article" date="2020" name="J. Eukaryot. Microbiol.">
        <title>De novo Sequencing, Assembly and Annotation of the Transcriptome for the Free-Living Testate Amoeba Arcella intermedia.</title>
        <authorList>
            <person name="Ribeiro G.M."/>
            <person name="Porfirio-Sousa A.L."/>
            <person name="Maurer-Alcala X.X."/>
            <person name="Katz L.A."/>
            <person name="Lahr D.J.G."/>
        </authorList>
    </citation>
    <scope>NUCLEOTIDE SEQUENCE</scope>
</reference>
<keyword evidence="4 5" id="KW-0472">Membrane</keyword>
<evidence type="ECO:0000313" key="6">
    <source>
        <dbReference type="EMBL" id="NDV35176.1"/>
    </source>
</evidence>
<comment type="subcellular location">
    <subcellularLocation>
        <location evidence="1">Membrane</location>
        <topology evidence="1">Multi-pass membrane protein</topology>
    </subcellularLocation>
</comment>
<evidence type="ECO:0000256" key="4">
    <source>
        <dbReference type="ARBA" id="ARBA00023136"/>
    </source>
</evidence>
<dbReference type="InterPro" id="IPR051415">
    <property type="entry name" value="LAAT-1"/>
</dbReference>
<feature type="transmembrane region" description="Helical" evidence="5">
    <location>
        <begin position="31"/>
        <end position="53"/>
    </location>
</feature>
<evidence type="ECO:0000256" key="2">
    <source>
        <dbReference type="ARBA" id="ARBA00022692"/>
    </source>
</evidence>
<evidence type="ECO:0000256" key="3">
    <source>
        <dbReference type="ARBA" id="ARBA00022989"/>
    </source>
</evidence>
<dbReference type="GO" id="GO:0016020">
    <property type="term" value="C:membrane"/>
    <property type="evidence" value="ECO:0007669"/>
    <property type="project" value="UniProtKB-SubCell"/>
</dbReference>
<protein>
    <submittedName>
        <fullName evidence="6">Uncharacterized protein</fullName>
    </submittedName>
</protein>
<feature type="transmembrane region" description="Helical" evidence="5">
    <location>
        <begin position="149"/>
        <end position="166"/>
    </location>
</feature>
<name>A0A6B2LDQ5_9EUKA</name>
<dbReference type="Pfam" id="PF04193">
    <property type="entry name" value="PQ-loop"/>
    <property type="match status" value="2"/>
</dbReference>
<accession>A0A6B2LDQ5</accession>
<feature type="transmembrane region" description="Helical" evidence="5">
    <location>
        <begin position="112"/>
        <end position="137"/>
    </location>
</feature>
<dbReference type="InterPro" id="IPR006603">
    <property type="entry name" value="PQ-loop_rpt"/>
</dbReference>
<dbReference type="Gene3D" id="1.20.1280.290">
    <property type="match status" value="2"/>
</dbReference>
<feature type="transmembrane region" description="Helical" evidence="5">
    <location>
        <begin position="178"/>
        <end position="199"/>
    </location>
</feature>
<keyword evidence="3 5" id="KW-1133">Transmembrane helix</keyword>
<organism evidence="6">
    <name type="scientific">Arcella intermedia</name>
    <dbReference type="NCBI Taxonomy" id="1963864"/>
    <lineage>
        <taxon>Eukaryota</taxon>
        <taxon>Amoebozoa</taxon>
        <taxon>Tubulinea</taxon>
        <taxon>Elardia</taxon>
        <taxon>Arcellinida</taxon>
        <taxon>Sphaerothecina</taxon>
        <taxon>Arcellidae</taxon>
        <taxon>Arcella</taxon>
    </lineage>
</organism>
<evidence type="ECO:0000256" key="1">
    <source>
        <dbReference type="ARBA" id="ARBA00004141"/>
    </source>
</evidence>
<sequence>MGVLIIFGTVVSYIPQYVNLYRQRTSLGISYLALCFGLLSGFFTIIDTVILYWPRLLCCRSLTPGQCFDNNLVPWQVISGPLCVFALYIQYLYTLSRYDVPEDPERMLRQYLFALVSFGVVLLLTTVLSTIALLFHFSDIAPPGTLSTYARVVGTLSAVVVFLHWTPQVVTTFRLSAAGALSILMLIIQCPGAFLVVGFQVTSKNPDWSTWAPMLVAGGEQLVLIVMLAYFHWRDRHKTNISLIQKEEQVTLLPTEDPKVN</sequence>
<keyword evidence="2 5" id="KW-0812">Transmembrane</keyword>
<feature type="transmembrane region" description="Helical" evidence="5">
    <location>
        <begin position="73"/>
        <end position="91"/>
    </location>
</feature>
<dbReference type="PANTHER" id="PTHR16201">
    <property type="entry name" value="SEVEN TRANSMEMBRANE PROTEIN 1-RELATED"/>
    <property type="match status" value="1"/>
</dbReference>
<dbReference type="SMART" id="SM00679">
    <property type="entry name" value="CTNS"/>
    <property type="match status" value="2"/>
</dbReference>
<proteinExistence type="predicted"/>
<feature type="transmembrane region" description="Helical" evidence="5">
    <location>
        <begin position="211"/>
        <end position="231"/>
    </location>
</feature>
<evidence type="ECO:0000256" key="5">
    <source>
        <dbReference type="SAM" id="Phobius"/>
    </source>
</evidence>
<dbReference type="AlphaFoldDB" id="A0A6B2LDQ5"/>